<dbReference type="AlphaFoldDB" id="A0A0B3BWI1"/>
<protein>
    <recommendedName>
        <fullName evidence="2 5">Basal-body rod modification protein FlgD</fullName>
    </recommendedName>
</protein>
<evidence type="ECO:0000259" key="7">
    <source>
        <dbReference type="Pfam" id="PF13861"/>
    </source>
</evidence>
<dbReference type="GO" id="GO:0044781">
    <property type="term" value="P:bacterial-type flagellum organization"/>
    <property type="evidence" value="ECO:0007669"/>
    <property type="project" value="UniProtKB-UniRule"/>
</dbReference>
<name>A0A0B3BWI1_9PSED</name>
<dbReference type="Gene3D" id="2.60.40.4070">
    <property type="match status" value="1"/>
</dbReference>
<dbReference type="Gene3D" id="2.30.30.910">
    <property type="match status" value="1"/>
</dbReference>
<gene>
    <name evidence="8" type="ORF">PT85_04835</name>
    <name evidence="9" type="ORF">SAMN05421672_1244</name>
</gene>
<feature type="domain" description="FlgD/Vpr Ig-like" evidence="6">
    <location>
        <begin position="110"/>
        <end position="179"/>
    </location>
</feature>
<dbReference type="Proteomes" id="UP000030980">
    <property type="component" value="Unassembled WGS sequence"/>
</dbReference>
<reference evidence="8 10" key="1">
    <citation type="submission" date="2014-11" db="EMBL/GenBank/DDBJ databases">
        <title>Genome sequence of Pseudomonas tuomuerensis JCM 14085.</title>
        <authorList>
            <person name="Shin S.-K."/>
            <person name="Yi H."/>
        </authorList>
    </citation>
    <scope>NUCLEOTIDE SEQUENCE [LARGE SCALE GENOMIC DNA]</scope>
    <source>
        <strain evidence="8 10">JCM 14085</strain>
    </source>
</reference>
<dbReference type="EMBL" id="FTMC01000024">
    <property type="protein sequence ID" value="SIR43142.1"/>
    <property type="molecule type" value="Genomic_DNA"/>
</dbReference>
<comment type="function">
    <text evidence="4 5">Required for flagellar hook formation. May act as a scaffolding protein.</text>
</comment>
<proteinExistence type="inferred from homology"/>
<accession>A0A0B3BWI1</accession>
<evidence type="ECO:0000313" key="9">
    <source>
        <dbReference type="EMBL" id="SIR43142.1"/>
    </source>
</evidence>
<keyword evidence="8" id="KW-0966">Cell projection</keyword>
<keyword evidence="3 5" id="KW-1005">Bacterial flagellum biogenesis</keyword>
<evidence type="ECO:0000256" key="1">
    <source>
        <dbReference type="ARBA" id="ARBA00010577"/>
    </source>
</evidence>
<dbReference type="Pfam" id="PF13861">
    <property type="entry name" value="FLgD_tudor"/>
    <property type="match status" value="1"/>
</dbReference>
<keyword evidence="8" id="KW-0282">Flagellum</keyword>
<evidence type="ECO:0000256" key="5">
    <source>
        <dbReference type="RuleBase" id="RU362076"/>
    </source>
</evidence>
<dbReference type="EMBL" id="JTAK01000002">
    <property type="protein sequence ID" value="KHO65406.1"/>
    <property type="molecule type" value="Genomic_DNA"/>
</dbReference>
<sequence>MSTVNTNTSQSILDQYQLKQKPSTTGDSALGKDSFLQLLVAQMENQNPLDPQDNTQFVAQLAQFSSLESMNNLNSTVESFMGSYQSSQALQASSLVGRSVIVETDKSLVDTSSSLTGNVMMPANGSNLTVKVYDDKGNLVKTLPMGDWSAGTVDFIWDGVNEQGEKVPSGNYKFVAEAEIDGTPTALSTFLPATVNSVTLAGGEMYLNLAGMGRLPLSSVLTIGQ</sequence>
<dbReference type="OrthoDB" id="9785233at2"/>
<dbReference type="Pfam" id="PF13860">
    <property type="entry name" value="FlgD_ig"/>
    <property type="match status" value="1"/>
</dbReference>
<dbReference type="InterPro" id="IPR025965">
    <property type="entry name" value="FlgD/Vpr_Ig-like"/>
</dbReference>
<evidence type="ECO:0000313" key="8">
    <source>
        <dbReference type="EMBL" id="KHO65406.1"/>
    </source>
</evidence>
<comment type="similarity">
    <text evidence="1 5">Belongs to the FlgD family.</text>
</comment>
<dbReference type="Pfam" id="PF03963">
    <property type="entry name" value="FlgD"/>
    <property type="match status" value="1"/>
</dbReference>
<evidence type="ECO:0000256" key="3">
    <source>
        <dbReference type="ARBA" id="ARBA00022795"/>
    </source>
</evidence>
<feature type="domain" description="FlgD Tudor-like" evidence="7">
    <location>
        <begin position="87"/>
        <end position="220"/>
    </location>
</feature>
<evidence type="ECO:0000313" key="10">
    <source>
        <dbReference type="Proteomes" id="UP000030980"/>
    </source>
</evidence>
<reference evidence="9 11" key="2">
    <citation type="submission" date="2017-01" db="EMBL/GenBank/DDBJ databases">
        <authorList>
            <person name="Mah S.A."/>
            <person name="Swanson W.J."/>
            <person name="Moy G.W."/>
            <person name="Vacquier V.D."/>
        </authorList>
    </citation>
    <scope>NUCLEOTIDE SEQUENCE [LARGE SCALE GENOMIC DNA]</scope>
    <source>
        <strain evidence="9 11">ATCC 29606</strain>
    </source>
</reference>
<dbReference type="InterPro" id="IPR025963">
    <property type="entry name" value="FLgD_Tudor"/>
</dbReference>
<dbReference type="PATRIC" id="fig|706570.3.peg.2802"/>
<dbReference type="Proteomes" id="UP000186079">
    <property type="component" value="Unassembled WGS sequence"/>
</dbReference>
<keyword evidence="8" id="KW-0969">Cilium</keyword>
<organism evidence="8 10">
    <name type="scientific">Pseudomonas flexibilis</name>
    <dbReference type="NCBI Taxonomy" id="706570"/>
    <lineage>
        <taxon>Bacteria</taxon>
        <taxon>Pseudomonadati</taxon>
        <taxon>Pseudomonadota</taxon>
        <taxon>Gammaproteobacteria</taxon>
        <taxon>Pseudomonadales</taxon>
        <taxon>Pseudomonadaceae</taxon>
        <taxon>Pseudomonas</taxon>
    </lineage>
</organism>
<dbReference type="InterPro" id="IPR005648">
    <property type="entry name" value="FlgD"/>
</dbReference>
<evidence type="ECO:0000256" key="4">
    <source>
        <dbReference type="ARBA" id="ARBA00024746"/>
    </source>
</evidence>
<evidence type="ECO:0000313" key="11">
    <source>
        <dbReference type="Proteomes" id="UP000186079"/>
    </source>
</evidence>
<evidence type="ECO:0000259" key="6">
    <source>
        <dbReference type="Pfam" id="PF13860"/>
    </source>
</evidence>
<accession>A0A0B2D148</accession>
<evidence type="ECO:0000256" key="2">
    <source>
        <dbReference type="ARBA" id="ARBA00016013"/>
    </source>
</evidence>
<keyword evidence="10" id="KW-1185">Reference proteome</keyword>
<dbReference type="RefSeq" id="WP_027589440.1">
    <property type="nucleotide sequence ID" value="NZ_FMUP01000001.1"/>
</dbReference>
<dbReference type="STRING" id="706570.PT85_04835"/>